<dbReference type="InterPro" id="IPR013217">
    <property type="entry name" value="Methyltransf_12"/>
</dbReference>
<reference evidence="2 3" key="1">
    <citation type="submission" date="2020-08" db="EMBL/GenBank/DDBJ databases">
        <title>Genomic Encyclopedia of Type Strains, Phase IV (KMG-IV): sequencing the most valuable type-strain genomes for metagenomic binning, comparative biology and taxonomic classification.</title>
        <authorList>
            <person name="Goeker M."/>
        </authorList>
    </citation>
    <scope>NUCLEOTIDE SEQUENCE [LARGE SCALE GENOMIC DNA]</scope>
    <source>
        <strain evidence="2 3">DSM 100039</strain>
    </source>
</reference>
<keyword evidence="2" id="KW-0808">Transferase</keyword>
<accession>A0A841P0F7</accession>
<feature type="domain" description="Methyltransferase type 12" evidence="1">
    <location>
        <begin position="67"/>
        <end position="160"/>
    </location>
</feature>
<keyword evidence="2" id="KW-0489">Methyltransferase</keyword>
<dbReference type="EMBL" id="JACHEF010000001">
    <property type="protein sequence ID" value="MBB6408804.1"/>
    <property type="molecule type" value="Genomic_DNA"/>
</dbReference>
<proteinExistence type="predicted"/>
<dbReference type="GO" id="GO:0032259">
    <property type="term" value="P:methylation"/>
    <property type="evidence" value="ECO:0007669"/>
    <property type="project" value="UniProtKB-KW"/>
</dbReference>
<name>A0A841P0F7_9HYPH</name>
<dbReference type="Proteomes" id="UP000556329">
    <property type="component" value="Unassembled WGS sequence"/>
</dbReference>
<evidence type="ECO:0000259" key="1">
    <source>
        <dbReference type="Pfam" id="PF08242"/>
    </source>
</evidence>
<organism evidence="2 3">
    <name type="scientific">Mesorhizobium sangaii</name>
    <dbReference type="NCBI Taxonomy" id="505389"/>
    <lineage>
        <taxon>Bacteria</taxon>
        <taxon>Pseudomonadati</taxon>
        <taxon>Pseudomonadota</taxon>
        <taxon>Alphaproteobacteria</taxon>
        <taxon>Hyphomicrobiales</taxon>
        <taxon>Phyllobacteriaceae</taxon>
        <taxon>Mesorhizobium</taxon>
    </lineage>
</organism>
<protein>
    <submittedName>
        <fullName evidence="2">SAM-dependent methyltransferase</fullName>
    </submittedName>
</protein>
<dbReference type="GO" id="GO:0008168">
    <property type="term" value="F:methyltransferase activity"/>
    <property type="evidence" value="ECO:0007669"/>
    <property type="project" value="UniProtKB-KW"/>
</dbReference>
<dbReference type="SUPFAM" id="SSF53335">
    <property type="entry name" value="S-adenosyl-L-methionine-dependent methyltransferases"/>
    <property type="match status" value="1"/>
</dbReference>
<evidence type="ECO:0000313" key="2">
    <source>
        <dbReference type="EMBL" id="MBB6408804.1"/>
    </source>
</evidence>
<dbReference type="InterPro" id="IPR029063">
    <property type="entry name" value="SAM-dependent_MTases_sf"/>
</dbReference>
<dbReference type="Pfam" id="PF08242">
    <property type="entry name" value="Methyltransf_12"/>
    <property type="match status" value="1"/>
</dbReference>
<gene>
    <name evidence="2" type="ORF">HNQ71_001448</name>
</gene>
<dbReference type="AlphaFoldDB" id="A0A841P0F7"/>
<dbReference type="RefSeq" id="WP_184871817.1">
    <property type="nucleotide sequence ID" value="NZ_JACHEF010000001.1"/>
</dbReference>
<dbReference type="CDD" id="cd02440">
    <property type="entry name" value="AdoMet_MTases"/>
    <property type="match status" value="1"/>
</dbReference>
<sequence length="264" mass="29084">MQNLDRQDHTAFSGFAATLHEMVSLNLHESDGMFHGNSRHYLTCGGSALNVIAAAVGLAGIEPKEILDFGAGAGRVTRWLRAAYAGAEISATDMRVEDLGFCAREFGAHTWLSGTDVDGFVAPSRYDLIWVGSVLTHLSANISERLVRKLLSWLRPDGLLIVSLHGRFVHFRGPEFNYYGVASGWEEIERQYLAEGYGYADYPGQDAYGISLSKPAWATSLAERLEGTRLVLMSERAWDNHHDILALQNRPVTAPLSVRTSQTS</sequence>
<comment type="caution">
    <text evidence="2">The sequence shown here is derived from an EMBL/GenBank/DDBJ whole genome shotgun (WGS) entry which is preliminary data.</text>
</comment>
<evidence type="ECO:0000313" key="3">
    <source>
        <dbReference type="Proteomes" id="UP000556329"/>
    </source>
</evidence>
<keyword evidence="3" id="KW-1185">Reference proteome</keyword>
<dbReference type="Gene3D" id="3.40.50.150">
    <property type="entry name" value="Vaccinia Virus protein VP39"/>
    <property type="match status" value="1"/>
</dbReference>